<dbReference type="InterPro" id="IPR038770">
    <property type="entry name" value="Na+/solute_symporter_sf"/>
</dbReference>
<feature type="transmembrane region" description="Helical" evidence="11">
    <location>
        <begin position="41"/>
        <end position="64"/>
    </location>
</feature>
<feature type="transmembrane region" description="Helical" evidence="11">
    <location>
        <begin position="194"/>
        <end position="214"/>
    </location>
</feature>
<evidence type="ECO:0000256" key="1">
    <source>
        <dbReference type="ARBA" id="ARBA00004141"/>
    </source>
</evidence>
<comment type="subcellular location">
    <subcellularLocation>
        <location evidence="1">Membrane</location>
        <topology evidence="1">Multi-pass membrane protein</topology>
    </subcellularLocation>
</comment>
<feature type="transmembrane region" description="Helical" evidence="11">
    <location>
        <begin position="170"/>
        <end position="189"/>
    </location>
</feature>
<evidence type="ECO:0000256" key="10">
    <source>
        <dbReference type="SAM" id="MobiDB-lite"/>
    </source>
</evidence>
<evidence type="ECO:0000256" key="9">
    <source>
        <dbReference type="SAM" id="Coils"/>
    </source>
</evidence>
<comment type="caution">
    <text evidence="13">The sequence shown here is derived from an EMBL/GenBank/DDBJ whole genome shotgun (WGS) entry which is preliminary data.</text>
</comment>
<dbReference type="Proteomes" id="UP001151760">
    <property type="component" value="Unassembled WGS sequence"/>
</dbReference>
<protein>
    <submittedName>
        <fullName evidence="13">K(+) efflux antiporter 4</fullName>
    </submittedName>
</protein>
<feature type="coiled-coil region" evidence="9">
    <location>
        <begin position="721"/>
        <end position="770"/>
    </location>
</feature>
<evidence type="ECO:0000313" key="13">
    <source>
        <dbReference type="EMBL" id="GJS52859.1"/>
    </source>
</evidence>
<keyword evidence="9" id="KW-0175">Coiled coil</keyword>
<dbReference type="InterPro" id="IPR006153">
    <property type="entry name" value="Cation/H_exchanger_TM"/>
</dbReference>
<keyword evidence="7" id="KW-0406">Ion transport</keyword>
<evidence type="ECO:0000256" key="11">
    <source>
        <dbReference type="SAM" id="Phobius"/>
    </source>
</evidence>
<evidence type="ECO:0000256" key="8">
    <source>
        <dbReference type="ARBA" id="ARBA00023136"/>
    </source>
</evidence>
<dbReference type="InterPro" id="IPR045158">
    <property type="entry name" value="KEA4/5/6-like"/>
</dbReference>
<dbReference type="Gene3D" id="1.20.1530.20">
    <property type="match status" value="1"/>
</dbReference>
<feature type="transmembrane region" description="Helical" evidence="11">
    <location>
        <begin position="122"/>
        <end position="150"/>
    </location>
</feature>
<evidence type="ECO:0000256" key="4">
    <source>
        <dbReference type="ARBA" id="ARBA00022692"/>
    </source>
</evidence>
<keyword evidence="8 11" id="KW-0472">Membrane</keyword>
<keyword evidence="14" id="KW-1185">Reference proteome</keyword>
<keyword evidence="4 11" id="KW-0812">Transmembrane</keyword>
<organism evidence="13 14">
    <name type="scientific">Tanacetum coccineum</name>
    <dbReference type="NCBI Taxonomy" id="301880"/>
    <lineage>
        <taxon>Eukaryota</taxon>
        <taxon>Viridiplantae</taxon>
        <taxon>Streptophyta</taxon>
        <taxon>Embryophyta</taxon>
        <taxon>Tracheophyta</taxon>
        <taxon>Spermatophyta</taxon>
        <taxon>Magnoliopsida</taxon>
        <taxon>eudicotyledons</taxon>
        <taxon>Gunneridae</taxon>
        <taxon>Pentapetalae</taxon>
        <taxon>asterids</taxon>
        <taxon>campanulids</taxon>
        <taxon>Asterales</taxon>
        <taxon>Asteraceae</taxon>
        <taxon>Asteroideae</taxon>
        <taxon>Anthemideae</taxon>
        <taxon>Anthemidinae</taxon>
        <taxon>Tanacetum</taxon>
    </lineage>
</organism>
<evidence type="ECO:0000259" key="12">
    <source>
        <dbReference type="Pfam" id="PF00999"/>
    </source>
</evidence>
<dbReference type="PANTHER" id="PTHR16254">
    <property type="entry name" value="POTASSIUM/PROTON ANTIPORTER-RELATED"/>
    <property type="match status" value="1"/>
</dbReference>
<feature type="transmembrane region" description="Helical" evidence="11">
    <location>
        <begin position="84"/>
        <end position="110"/>
    </location>
</feature>
<feature type="region of interest" description="Disordered" evidence="10">
    <location>
        <begin position="870"/>
        <end position="907"/>
    </location>
</feature>
<keyword evidence="6 11" id="KW-1133">Transmembrane helix</keyword>
<evidence type="ECO:0000256" key="6">
    <source>
        <dbReference type="ARBA" id="ARBA00022989"/>
    </source>
</evidence>
<evidence type="ECO:0000256" key="2">
    <source>
        <dbReference type="ARBA" id="ARBA00022448"/>
    </source>
</evidence>
<evidence type="ECO:0000256" key="3">
    <source>
        <dbReference type="ARBA" id="ARBA00022449"/>
    </source>
</evidence>
<evidence type="ECO:0000313" key="14">
    <source>
        <dbReference type="Proteomes" id="UP001151760"/>
    </source>
</evidence>
<keyword evidence="2" id="KW-0813">Transport</keyword>
<evidence type="ECO:0000256" key="7">
    <source>
        <dbReference type="ARBA" id="ARBA00023065"/>
    </source>
</evidence>
<reference evidence="13" key="1">
    <citation type="journal article" date="2022" name="Int. J. Mol. Sci.">
        <title>Draft Genome of Tanacetum Coccineum: Genomic Comparison of Closely Related Tanacetum-Family Plants.</title>
        <authorList>
            <person name="Yamashiro T."/>
            <person name="Shiraishi A."/>
            <person name="Nakayama K."/>
            <person name="Satake H."/>
        </authorList>
    </citation>
    <scope>NUCLEOTIDE SEQUENCE</scope>
</reference>
<proteinExistence type="predicted"/>
<dbReference type="EMBL" id="BQNB010008685">
    <property type="protein sequence ID" value="GJS52859.1"/>
    <property type="molecule type" value="Genomic_DNA"/>
</dbReference>
<dbReference type="Pfam" id="PF00999">
    <property type="entry name" value="Na_H_Exchanger"/>
    <property type="match status" value="1"/>
</dbReference>
<sequence>MRLALPEYALPFLNIFPVQPEDGLLSEVLKFLMEKNSISTLYGQVTVGTLILQDCAVGLLFALLPILGGTSGMFEGMLSMTKTLVTLITFLAVLSLFSRTCIPWFINLMISLSSQTNELYQLASVAFCLIVASVSFITLLHFCMITYTVILLPYAYPGNILNKVEPIRNFFAALFLASIGMLIHVKFLWNHIDILLAAVILVVVIKTFVVATIVKGFGYTNKTALLVRVYATSPVGMSLAQIREFAFVLLNRASNLHLIEGKLYLLLLGTRVWKLVPKSTVVGGVEQTGVGDTRGSCSGDGMQGFMSVDLNDRQPVSLAAVVETVGQTGIIGSRGSCLNVNTGDMGGYLSNVDVNVHSPVNYRQLVSLAAVVESVGQTGNKGSCLNVNTGYMGGYLSNVDVNVRSPVGMLQTQHVGDRCSFGSTVLDMVHSHIDLENVLEIPFSYERTVLKVEVLYLKGCDLSKHKKTFVNPFLTKKLFGNMKREGTGFFRNVTPLFETMMVQDSGEVGEDSELPTDSNQVLDLEEAKTAQAKEIASLKKGVKKLEKRRQSRTAWLRRLKKGRKITDLDADDEVTLVDETQGKQDADLIFDAGVLDGDEVIVDVTTGEKEEQSAKVDEMKINTADPVTTASATDTTAGVETLIEIKATKFKAVTIAATTVSTKSKAKGIPIQEPSETTTVVPTPSKVQAKCKGNAKMVEPEKPLKMKDQIALDEELAFKLHAEDKVELERMQKEKVAQEEASKAAIFEEIDSYQAMIEADKQSAAKLQTEEQEKYSIDEKSIMLVEMIAERKRFFAAQRAAEQINKPPTKAHIRNRMCTYLRNIGGYKHHQLKGRSYEEIQMLFDKVYKEVNSFVPMVVEDSKKAKTVIEQESSTKRAANKLEQEKAKKQKIDEHVETKEHNDQDEEQLKKHMEIIEDEEEIEIEAIPLATKHPMIVEYKIDKEGNMRYYKLIRADGSTKRYSSMIQMLQNIGREDLETLWKLVKTKHGHTRPEEEYERVLWGDLKVMFEPDIESPIWRDLQGYKVTVWKLFSSSGVHFVRFQNVHIFMLVEKKYPLTPATITMMFDKMLQVDYFTEMCYQLLKLLTKQQKNPGSV</sequence>
<evidence type="ECO:0000256" key="5">
    <source>
        <dbReference type="ARBA" id="ARBA00022729"/>
    </source>
</evidence>
<keyword evidence="5" id="KW-0732">Signal</keyword>
<gene>
    <name evidence="13" type="ORF">Tco_0626221</name>
</gene>
<feature type="domain" description="Cation/H+ exchanger transmembrane" evidence="12">
    <location>
        <begin position="28"/>
        <end position="271"/>
    </location>
</feature>
<keyword evidence="3" id="KW-0050">Antiport</keyword>
<reference evidence="13" key="2">
    <citation type="submission" date="2022-01" db="EMBL/GenBank/DDBJ databases">
        <authorList>
            <person name="Yamashiro T."/>
            <person name="Shiraishi A."/>
            <person name="Satake H."/>
            <person name="Nakayama K."/>
        </authorList>
    </citation>
    <scope>NUCLEOTIDE SEQUENCE</scope>
</reference>
<dbReference type="PANTHER" id="PTHR16254:SF14">
    <property type="entry name" value="TRANSMEMBRANE AND COILED-COIL DOMAIN-CONTAINING PROTEIN 3"/>
    <property type="match status" value="1"/>
</dbReference>
<accession>A0ABQ4WJ45</accession>
<name>A0ABQ4WJ45_9ASTR</name>